<dbReference type="PANTHER" id="PTHR34220:SF9">
    <property type="entry name" value="SIGNAL TRANSDUCTION HISTIDINE KINASE INTERNAL REGION DOMAIN-CONTAINING PROTEIN"/>
    <property type="match status" value="1"/>
</dbReference>
<organism evidence="4 5">
    <name type="scientific">Aquabacterium lacunae</name>
    <dbReference type="NCBI Taxonomy" id="2528630"/>
    <lineage>
        <taxon>Bacteria</taxon>
        <taxon>Pseudomonadati</taxon>
        <taxon>Pseudomonadota</taxon>
        <taxon>Betaproteobacteria</taxon>
        <taxon>Burkholderiales</taxon>
        <taxon>Aquabacterium</taxon>
    </lineage>
</organism>
<dbReference type="EMBL" id="SIXI01000003">
    <property type="protein sequence ID" value="TBO31112.1"/>
    <property type="molecule type" value="Genomic_DNA"/>
</dbReference>
<comment type="caution">
    <text evidence="4">The sequence shown here is derived from an EMBL/GenBank/DDBJ whole genome shotgun (WGS) entry which is preliminary data.</text>
</comment>
<keyword evidence="4" id="KW-0418">Kinase</keyword>
<protein>
    <submittedName>
        <fullName evidence="4">Sensor histidine kinase</fullName>
    </submittedName>
</protein>
<evidence type="ECO:0000313" key="5">
    <source>
        <dbReference type="Proteomes" id="UP000292120"/>
    </source>
</evidence>
<evidence type="ECO:0000256" key="1">
    <source>
        <dbReference type="SAM" id="Phobius"/>
    </source>
</evidence>
<feature type="domain" description="Signal transduction histidine kinase internal region" evidence="3">
    <location>
        <begin position="190"/>
        <end position="269"/>
    </location>
</feature>
<dbReference type="SUPFAM" id="SSF55874">
    <property type="entry name" value="ATPase domain of HSP90 chaperone/DNA topoisomerase II/histidine kinase"/>
    <property type="match status" value="1"/>
</dbReference>
<feature type="transmembrane region" description="Helical" evidence="1">
    <location>
        <begin position="29"/>
        <end position="47"/>
    </location>
</feature>
<dbReference type="GO" id="GO:0016020">
    <property type="term" value="C:membrane"/>
    <property type="evidence" value="ECO:0007669"/>
    <property type="project" value="InterPro"/>
</dbReference>
<keyword evidence="1" id="KW-0472">Membrane</keyword>
<dbReference type="RefSeq" id="WP_130967472.1">
    <property type="nucleotide sequence ID" value="NZ_SIXI01000003.1"/>
</dbReference>
<dbReference type="GO" id="GO:0000155">
    <property type="term" value="F:phosphorelay sensor kinase activity"/>
    <property type="evidence" value="ECO:0007669"/>
    <property type="project" value="InterPro"/>
</dbReference>
<proteinExistence type="predicted"/>
<evidence type="ECO:0000313" key="4">
    <source>
        <dbReference type="EMBL" id="TBO31112.1"/>
    </source>
</evidence>
<keyword evidence="1" id="KW-1133">Transmembrane helix</keyword>
<reference evidence="4 5" key="1">
    <citation type="submission" date="2019-02" db="EMBL/GenBank/DDBJ databases">
        <title>Aquabacterium sp. strain KMB7.</title>
        <authorList>
            <person name="Chen W.-M."/>
        </authorList>
    </citation>
    <scope>NUCLEOTIDE SEQUENCE [LARGE SCALE GENOMIC DNA]</scope>
    <source>
        <strain evidence="4 5">KMB7</strain>
    </source>
</reference>
<feature type="transmembrane region" description="Helical" evidence="1">
    <location>
        <begin position="146"/>
        <end position="169"/>
    </location>
</feature>
<dbReference type="AlphaFoldDB" id="A0A4Q9H409"/>
<evidence type="ECO:0000259" key="2">
    <source>
        <dbReference type="Pfam" id="PF02518"/>
    </source>
</evidence>
<dbReference type="PANTHER" id="PTHR34220">
    <property type="entry name" value="SENSOR HISTIDINE KINASE YPDA"/>
    <property type="match status" value="1"/>
</dbReference>
<keyword evidence="1" id="KW-0812">Transmembrane</keyword>
<feature type="transmembrane region" description="Helical" evidence="1">
    <location>
        <begin position="111"/>
        <end position="134"/>
    </location>
</feature>
<accession>A0A4Q9H409</accession>
<dbReference type="Pfam" id="PF06580">
    <property type="entry name" value="His_kinase"/>
    <property type="match status" value="1"/>
</dbReference>
<keyword evidence="4" id="KW-0808">Transferase</keyword>
<feature type="domain" description="Histidine kinase/HSP90-like ATPase" evidence="2">
    <location>
        <begin position="288"/>
        <end position="392"/>
    </location>
</feature>
<dbReference type="InterPro" id="IPR036890">
    <property type="entry name" value="HATPase_C_sf"/>
</dbReference>
<dbReference type="InterPro" id="IPR003594">
    <property type="entry name" value="HATPase_dom"/>
</dbReference>
<sequence length="412" mass="44834">MSTPALPPTPSDYPRELTMYGSIPRTGRVHVLWSVSVAVFLWALGWAQGVPRTDNSLLVTLVHTLCLGYWGWTLIGIVWLGEVRRRWLTLHDAAERYQRDGVYGLLRPSTVAWVALVGVPVACVLGVFTAHMVLSWLPATWVPDQGLPLLVCLVLSYSLALGTFTVDWLRVHLAANEVRAEAAQRQALQAQLQLLHAQLEPHMLFNTLANLHALIDADPARAQDMLTRLIAFLRATLSASQRTTHALSEEFSRASDYLALMQVRMGARLQVELDLPGALSDVQVPPLLVQPLLENAIQHGLEPTRRGGVLSLQACQAGDQLWITVHDTGQGLREAAAHQAQAEAGTAARKGGYGLTHVRERLLSLYGGRANLVLMPATEGSGTVARLSLPLYHSPTLPAAAAPVPDPSNPIE</sequence>
<dbReference type="OrthoDB" id="2514702at2"/>
<feature type="transmembrane region" description="Helical" evidence="1">
    <location>
        <begin position="59"/>
        <end position="80"/>
    </location>
</feature>
<gene>
    <name evidence="4" type="ORF">EYS42_07620</name>
</gene>
<name>A0A4Q9H409_9BURK</name>
<dbReference type="Pfam" id="PF02518">
    <property type="entry name" value="HATPase_c"/>
    <property type="match status" value="1"/>
</dbReference>
<keyword evidence="5" id="KW-1185">Reference proteome</keyword>
<dbReference type="Gene3D" id="3.30.565.10">
    <property type="entry name" value="Histidine kinase-like ATPase, C-terminal domain"/>
    <property type="match status" value="1"/>
</dbReference>
<dbReference type="InterPro" id="IPR010559">
    <property type="entry name" value="Sig_transdc_His_kin_internal"/>
</dbReference>
<evidence type="ECO:0000259" key="3">
    <source>
        <dbReference type="Pfam" id="PF06580"/>
    </source>
</evidence>
<dbReference type="Proteomes" id="UP000292120">
    <property type="component" value="Unassembled WGS sequence"/>
</dbReference>
<dbReference type="InterPro" id="IPR050640">
    <property type="entry name" value="Bact_2-comp_sensor_kinase"/>
</dbReference>